<name>A0A7Y9PER6_9BACT</name>
<proteinExistence type="predicted"/>
<keyword evidence="2" id="KW-1185">Reference proteome</keyword>
<comment type="caution">
    <text evidence="1">The sequence shown here is derived from an EMBL/GenBank/DDBJ whole genome shotgun (WGS) entry which is preliminary data.</text>
</comment>
<dbReference type="AlphaFoldDB" id="A0A7Y9PER6"/>
<evidence type="ECO:0000313" key="2">
    <source>
        <dbReference type="Proteomes" id="UP000589520"/>
    </source>
</evidence>
<dbReference type="RefSeq" id="WP_179488095.1">
    <property type="nucleotide sequence ID" value="NZ_JACCCW010000001.1"/>
</dbReference>
<dbReference type="Proteomes" id="UP000589520">
    <property type="component" value="Unassembled WGS sequence"/>
</dbReference>
<gene>
    <name evidence="1" type="ORF">HDF17_000864</name>
</gene>
<accession>A0A7Y9PER6</accession>
<sequence>MTEFEAQALADLSVLKSQMQQLMGIGQPGRIDQLEARVQHHERSLQRLKGLSAAFGSALTILHLTISYLAGRR</sequence>
<dbReference type="EMBL" id="JACCCW010000001">
    <property type="protein sequence ID" value="NYF78577.1"/>
    <property type="molecule type" value="Genomic_DNA"/>
</dbReference>
<reference evidence="1 2" key="1">
    <citation type="submission" date="2020-07" db="EMBL/GenBank/DDBJ databases">
        <title>Genomic Encyclopedia of Type Strains, Phase IV (KMG-V): Genome sequencing to study the core and pangenomes of soil and plant-associated prokaryotes.</title>
        <authorList>
            <person name="Whitman W."/>
        </authorList>
    </citation>
    <scope>NUCLEOTIDE SEQUENCE [LARGE SCALE GENOMIC DNA]</scope>
    <source>
        <strain evidence="1 2">X4EP2</strain>
    </source>
</reference>
<evidence type="ECO:0000313" key="1">
    <source>
        <dbReference type="EMBL" id="NYF78577.1"/>
    </source>
</evidence>
<organism evidence="1 2">
    <name type="scientific">Granulicella arctica</name>
    <dbReference type="NCBI Taxonomy" id="940613"/>
    <lineage>
        <taxon>Bacteria</taxon>
        <taxon>Pseudomonadati</taxon>
        <taxon>Acidobacteriota</taxon>
        <taxon>Terriglobia</taxon>
        <taxon>Terriglobales</taxon>
        <taxon>Acidobacteriaceae</taxon>
        <taxon>Granulicella</taxon>
    </lineage>
</organism>
<protein>
    <submittedName>
        <fullName evidence="1">Uncharacterized protein</fullName>
    </submittedName>
</protein>